<gene>
    <name evidence="2" type="ORF">RGQ15_10845</name>
</gene>
<name>A0ABU2HSP2_9RHOB</name>
<accession>A0ABU2HSP2</accession>
<protein>
    <submittedName>
        <fullName evidence="2">Uncharacterized protein</fullName>
    </submittedName>
</protein>
<dbReference type="Proteomes" id="UP001269144">
    <property type="component" value="Unassembled WGS sequence"/>
</dbReference>
<keyword evidence="1" id="KW-1133">Transmembrane helix</keyword>
<comment type="caution">
    <text evidence="2">The sequence shown here is derived from an EMBL/GenBank/DDBJ whole genome shotgun (WGS) entry which is preliminary data.</text>
</comment>
<sequence>MAATQIDPAEARKEARTAAVLFLFVAALIVISALATAIWGLAALNLIALVGTLAVFGVLVAYAAGF</sequence>
<feature type="transmembrane region" description="Helical" evidence="1">
    <location>
        <begin position="20"/>
        <end position="40"/>
    </location>
</feature>
<proteinExistence type="predicted"/>
<keyword evidence="1" id="KW-0812">Transmembrane</keyword>
<feature type="transmembrane region" description="Helical" evidence="1">
    <location>
        <begin position="46"/>
        <end position="65"/>
    </location>
</feature>
<reference evidence="3" key="1">
    <citation type="submission" date="2023-07" db="EMBL/GenBank/DDBJ databases">
        <title>Paracoccus sp. MBLB3053 whole genome sequence.</title>
        <authorList>
            <person name="Hwang C.Y."/>
            <person name="Cho E.-S."/>
            <person name="Seo M.-J."/>
        </authorList>
    </citation>
    <scope>NUCLEOTIDE SEQUENCE [LARGE SCALE GENOMIC DNA]</scope>
    <source>
        <strain evidence="3">MBLB3053</strain>
    </source>
</reference>
<evidence type="ECO:0000256" key="1">
    <source>
        <dbReference type="SAM" id="Phobius"/>
    </source>
</evidence>
<dbReference type="RefSeq" id="WP_311160234.1">
    <property type="nucleotide sequence ID" value="NZ_JAVQLW010000001.1"/>
</dbReference>
<keyword evidence="3" id="KW-1185">Reference proteome</keyword>
<keyword evidence="1" id="KW-0472">Membrane</keyword>
<organism evidence="2 3">
    <name type="scientific">Paracoccus aurantius</name>
    <dbReference type="NCBI Taxonomy" id="3073814"/>
    <lineage>
        <taxon>Bacteria</taxon>
        <taxon>Pseudomonadati</taxon>
        <taxon>Pseudomonadota</taxon>
        <taxon>Alphaproteobacteria</taxon>
        <taxon>Rhodobacterales</taxon>
        <taxon>Paracoccaceae</taxon>
        <taxon>Paracoccus</taxon>
    </lineage>
</organism>
<dbReference type="EMBL" id="JAVQLW010000001">
    <property type="protein sequence ID" value="MDS9468063.1"/>
    <property type="molecule type" value="Genomic_DNA"/>
</dbReference>
<evidence type="ECO:0000313" key="3">
    <source>
        <dbReference type="Proteomes" id="UP001269144"/>
    </source>
</evidence>
<evidence type="ECO:0000313" key="2">
    <source>
        <dbReference type="EMBL" id="MDS9468063.1"/>
    </source>
</evidence>